<reference evidence="2" key="1">
    <citation type="submission" date="2023-07" db="EMBL/GenBank/DDBJ databases">
        <title>draft genome sequence of fig (Ficus carica).</title>
        <authorList>
            <person name="Takahashi T."/>
            <person name="Nishimura K."/>
        </authorList>
    </citation>
    <scope>NUCLEOTIDE SEQUENCE</scope>
</reference>
<evidence type="ECO:0000313" key="3">
    <source>
        <dbReference type="Proteomes" id="UP001187192"/>
    </source>
</evidence>
<proteinExistence type="predicted"/>
<organism evidence="2 3">
    <name type="scientific">Ficus carica</name>
    <name type="common">Common fig</name>
    <dbReference type="NCBI Taxonomy" id="3494"/>
    <lineage>
        <taxon>Eukaryota</taxon>
        <taxon>Viridiplantae</taxon>
        <taxon>Streptophyta</taxon>
        <taxon>Embryophyta</taxon>
        <taxon>Tracheophyta</taxon>
        <taxon>Spermatophyta</taxon>
        <taxon>Magnoliopsida</taxon>
        <taxon>eudicotyledons</taxon>
        <taxon>Gunneridae</taxon>
        <taxon>Pentapetalae</taxon>
        <taxon>rosids</taxon>
        <taxon>fabids</taxon>
        <taxon>Rosales</taxon>
        <taxon>Moraceae</taxon>
        <taxon>Ficeae</taxon>
        <taxon>Ficus</taxon>
    </lineage>
</organism>
<gene>
    <name evidence="2" type="ORF">TIFTF001_021470</name>
</gene>
<dbReference type="PANTHER" id="PTHR33052">
    <property type="entry name" value="DUF4228 DOMAIN PROTEIN-RELATED"/>
    <property type="match status" value="1"/>
</dbReference>
<sequence>MGNHHSSSCFMTFSLADQTAKLFDAQGNLLRRVKLPLKAAELMLEEEPGHVISPAEDLRRTGRFCAMLAEDELLARKAYLLVPLCKVNRKADMAVVDFVACKTMAKNKKKKNGGSKVSPAAAEETKEEEGSDKDLVARVFEENDNQNYNGFLCRPRGYSYIRGWKPALETIREKC</sequence>
<accession>A0AA88ACT3</accession>
<evidence type="ECO:0000256" key="1">
    <source>
        <dbReference type="SAM" id="MobiDB-lite"/>
    </source>
</evidence>
<comment type="caution">
    <text evidence="2">The sequence shown here is derived from an EMBL/GenBank/DDBJ whole genome shotgun (WGS) entry which is preliminary data.</text>
</comment>
<dbReference type="AlphaFoldDB" id="A0AA88ACT3"/>
<name>A0AA88ACT3_FICCA</name>
<dbReference type="Proteomes" id="UP001187192">
    <property type="component" value="Unassembled WGS sequence"/>
</dbReference>
<dbReference type="Pfam" id="PF14009">
    <property type="entry name" value="PADRE"/>
    <property type="match status" value="1"/>
</dbReference>
<protein>
    <submittedName>
        <fullName evidence="2">Uncharacterized protein</fullName>
    </submittedName>
</protein>
<keyword evidence="3" id="KW-1185">Reference proteome</keyword>
<evidence type="ECO:0000313" key="2">
    <source>
        <dbReference type="EMBL" id="GMN52323.1"/>
    </source>
</evidence>
<dbReference type="EMBL" id="BTGU01000041">
    <property type="protein sequence ID" value="GMN52323.1"/>
    <property type="molecule type" value="Genomic_DNA"/>
</dbReference>
<dbReference type="InterPro" id="IPR025322">
    <property type="entry name" value="PADRE_dom"/>
</dbReference>
<feature type="region of interest" description="Disordered" evidence="1">
    <location>
        <begin position="109"/>
        <end position="134"/>
    </location>
</feature>